<dbReference type="EMBL" id="JACCCC010000001">
    <property type="protein sequence ID" value="NYE47183.1"/>
    <property type="molecule type" value="Genomic_DNA"/>
</dbReference>
<evidence type="ECO:0000313" key="4">
    <source>
        <dbReference type="EMBL" id="NYE47183.1"/>
    </source>
</evidence>
<feature type="signal peptide" evidence="2">
    <location>
        <begin position="1"/>
        <end position="23"/>
    </location>
</feature>
<feature type="compositionally biased region" description="Polar residues" evidence="1">
    <location>
        <begin position="90"/>
        <end position="102"/>
    </location>
</feature>
<dbReference type="PROSITE" id="PS51257">
    <property type="entry name" value="PROKAR_LIPOPROTEIN"/>
    <property type="match status" value="1"/>
</dbReference>
<dbReference type="InterPro" id="IPR011042">
    <property type="entry name" value="6-blade_b-propeller_TolB-like"/>
</dbReference>
<name>A0A852TWG0_9ACTN</name>
<evidence type="ECO:0000256" key="1">
    <source>
        <dbReference type="SAM" id="MobiDB-lite"/>
    </source>
</evidence>
<feature type="region of interest" description="Disordered" evidence="1">
    <location>
        <begin position="90"/>
        <end position="122"/>
    </location>
</feature>
<protein>
    <submittedName>
        <fullName evidence="4">Sugar lactone lactonase YvrE</fullName>
    </submittedName>
</protein>
<evidence type="ECO:0000259" key="3">
    <source>
        <dbReference type="Pfam" id="PF08450"/>
    </source>
</evidence>
<dbReference type="PANTHER" id="PTHR11799">
    <property type="entry name" value="PARAOXONASE"/>
    <property type="match status" value="1"/>
</dbReference>
<accession>A0A852TWG0</accession>
<sequence>MVDRRPYLISASFLVLLAACSPAEEPPEAGSEGEGNGSIELLDGPAGPEDLVSVGGTPWVIASSMAENPESSEHGASGRLVAIDSESNQMREVWSQDEQSAQWDEETYGECPGPPDADIASPHGLDIEAEADGAHILYAVNHGGREAVEVFELDVSGDFPKSVWVGCVEMPANVFPNGVAAVPDGDGIVVTNMKSSEDPGDMEKMFAGEDTGEVIEWSPDEGWEEVPGSAMPAPNGVAISEDGQAVFVASWTSREIVRLARDSDVERSVAEVEFLPDNLRWSPDGGLLVTGQPLRSFDEFTACQADHEQCPAGFSVVEIDPDAMEGREVFHSDSEVFRLATTALPVGDETWIGSVAGTDIARIPASG</sequence>
<feature type="domain" description="SMP-30/Gluconolactonase/LRE-like region" evidence="3">
    <location>
        <begin position="76"/>
        <end position="285"/>
    </location>
</feature>
<dbReference type="InterPro" id="IPR013658">
    <property type="entry name" value="SGL"/>
</dbReference>
<dbReference type="RefSeq" id="WP_179643177.1">
    <property type="nucleotide sequence ID" value="NZ_BAAAYY010000009.1"/>
</dbReference>
<feature type="region of interest" description="Disordered" evidence="1">
    <location>
        <begin position="23"/>
        <end position="55"/>
    </location>
</feature>
<dbReference type="PANTHER" id="PTHR11799:SF12">
    <property type="entry name" value="PARAOXONASE-RELATED"/>
    <property type="match status" value="1"/>
</dbReference>
<proteinExistence type="predicted"/>
<comment type="caution">
    <text evidence="4">The sequence shown here is derived from an EMBL/GenBank/DDBJ whole genome shotgun (WGS) entry which is preliminary data.</text>
</comment>
<keyword evidence="2" id="KW-0732">Signal</keyword>
<feature type="chain" id="PRO_5039334333" evidence="2">
    <location>
        <begin position="24"/>
        <end position="367"/>
    </location>
</feature>
<evidence type="ECO:0000256" key="2">
    <source>
        <dbReference type="SAM" id="SignalP"/>
    </source>
</evidence>
<organism evidence="4 5">
    <name type="scientific">Spinactinospora alkalitolerans</name>
    <dbReference type="NCBI Taxonomy" id="687207"/>
    <lineage>
        <taxon>Bacteria</taxon>
        <taxon>Bacillati</taxon>
        <taxon>Actinomycetota</taxon>
        <taxon>Actinomycetes</taxon>
        <taxon>Streptosporangiales</taxon>
        <taxon>Nocardiopsidaceae</taxon>
        <taxon>Spinactinospora</taxon>
    </lineage>
</organism>
<evidence type="ECO:0000313" key="5">
    <source>
        <dbReference type="Proteomes" id="UP000589036"/>
    </source>
</evidence>
<dbReference type="SUPFAM" id="SSF63829">
    <property type="entry name" value="Calcium-dependent phosphotriesterase"/>
    <property type="match status" value="1"/>
</dbReference>
<gene>
    <name evidence="4" type="ORF">HDA32_002303</name>
</gene>
<dbReference type="Proteomes" id="UP000589036">
    <property type="component" value="Unassembled WGS sequence"/>
</dbReference>
<dbReference type="Gene3D" id="2.120.10.30">
    <property type="entry name" value="TolB, C-terminal domain"/>
    <property type="match status" value="1"/>
</dbReference>
<dbReference type="Pfam" id="PF08450">
    <property type="entry name" value="SGL"/>
    <property type="match status" value="1"/>
</dbReference>
<keyword evidence="5" id="KW-1185">Reference proteome</keyword>
<dbReference type="InterPro" id="IPR051288">
    <property type="entry name" value="Serum_paraoxonase/arylesterase"/>
</dbReference>
<dbReference type="AlphaFoldDB" id="A0A852TWG0"/>
<reference evidence="4 5" key="1">
    <citation type="submission" date="2020-07" db="EMBL/GenBank/DDBJ databases">
        <title>Sequencing the genomes of 1000 actinobacteria strains.</title>
        <authorList>
            <person name="Klenk H.-P."/>
        </authorList>
    </citation>
    <scope>NUCLEOTIDE SEQUENCE [LARGE SCALE GENOMIC DNA]</scope>
    <source>
        <strain evidence="4 5">CXB654</strain>
    </source>
</reference>